<dbReference type="AlphaFoldDB" id="E9NZY2"/>
<reference evidence="8" key="1">
    <citation type="submission" date="2011-01" db="EMBL/GenBank/DDBJ databases">
        <authorList>
            <person name="Burger G."/>
        </authorList>
    </citation>
    <scope>NUCLEOTIDE SEQUENCE</scope>
</reference>
<keyword evidence="3" id="KW-0813">Transport</keyword>
<accession>E9NZY2</accession>
<evidence type="ECO:0000256" key="5">
    <source>
        <dbReference type="ARBA" id="ARBA00022989"/>
    </source>
</evidence>
<dbReference type="NCBIfam" id="NF004320">
    <property type="entry name" value="PRK05715.1-2"/>
    <property type="match status" value="1"/>
</dbReference>
<keyword evidence="5 7" id="KW-1133">Transmembrane helix</keyword>
<dbReference type="InterPro" id="IPR001133">
    <property type="entry name" value="NADH_UbQ_OxRdtase_chain4L/K"/>
</dbReference>
<dbReference type="Pfam" id="PF00420">
    <property type="entry name" value="Oxidored_q2"/>
    <property type="match status" value="1"/>
</dbReference>
<comment type="similarity">
    <text evidence="2">Belongs to the complex I subunit 4L family.</text>
</comment>
<proteinExistence type="inferred from homology"/>
<name>E9NZY2_BIGNA</name>
<feature type="transmembrane region" description="Helical" evidence="7">
    <location>
        <begin position="60"/>
        <end position="84"/>
    </location>
</feature>
<evidence type="ECO:0000256" key="2">
    <source>
        <dbReference type="ARBA" id="ARBA00010519"/>
    </source>
</evidence>
<gene>
    <name evidence="8" type="primary">nad4L</name>
</gene>
<dbReference type="GO" id="GO:0042773">
    <property type="term" value="P:ATP synthesis coupled electron transport"/>
    <property type="evidence" value="ECO:0007669"/>
    <property type="project" value="InterPro"/>
</dbReference>
<keyword evidence="6 7" id="KW-0472">Membrane</keyword>
<sequence length="100" mass="10669">MSFLKLLLLGSCTFCAGVSGILVNRRSLLAMLVCLELALLGLFQCFAFTSLCCQLPVGQLFALLILVAAASESAVGLALIVLWYRTGESLSVLKICRLKG</sequence>
<dbReference type="Gene3D" id="1.10.287.3510">
    <property type="match status" value="1"/>
</dbReference>
<organism evidence="8">
    <name type="scientific">Bigelowiella natans</name>
    <name type="common">Pedinomonas minutissima</name>
    <name type="synonym">Chlorarachnion sp. (strain CCMP621)</name>
    <dbReference type="NCBI Taxonomy" id="227086"/>
    <lineage>
        <taxon>Eukaryota</taxon>
        <taxon>Sar</taxon>
        <taxon>Rhizaria</taxon>
        <taxon>Cercozoa</taxon>
        <taxon>Chlorarachniophyceae</taxon>
        <taxon>Bigelowiella</taxon>
    </lineage>
</organism>
<dbReference type="GO" id="GO:0030964">
    <property type="term" value="C:NADH dehydrogenase complex"/>
    <property type="evidence" value="ECO:0007669"/>
    <property type="project" value="TreeGrafter"/>
</dbReference>
<feature type="transmembrane region" description="Helical" evidence="7">
    <location>
        <begin position="30"/>
        <end position="53"/>
    </location>
</feature>
<geneLocation type="mitochondrion" evidence="8"/>
<dbReference type="InterPro" id="IPR039428">
    <property type="entry name" value="NUOK/Mnh_C1-like"/>
</dbReference>
<dbReference type="GO" id="GO:0016651">
    <property type="term" value="F:oxidoreductase activity, acting on NAD(P)H"/>
    <property type="evidence" value="ECO:0007669"/>
    <property type="project" value="InterPro"/>
</dbReference>
<keyword evidence="8" id="KW-0560">Oxidoreductase</keyword>
<evidence type="ECO:0000256" key="3">
    <source>
        <dbReference type="ARBA" id="ARBA00022448"/>
    </source>
</evidence>
<evidence type="ECO:0000256" key="4">
    <source>
        <dbReference type="ARBA" id="ARBA00022692"/>
    </source>
</evidence>
<evidence type="ECO:0000256" key="1">
    <source>
        <dbReference type="ARBA" id="ARBA00004141"/>
    </source>
</evidence>
<protein>
    <submittedName>
        <fullName evidence="8">NADH dehydrogenase subunit 4L</fullName>
        <ecNumber evidence="8">1.6.5.3</ecNumber>
    </submittedName>
</protein>
<dbReference type="EC" id="1.6.5.3" evidence="8"/>
<evidence type="ECO:0000256" key="7">
    <source>
        <dbReference type="SAM" id="Phobius"/>
    </source>
</evidence>
<dbReference type="PANTHER" id="PTHR11434:SF16">
    <property type="entry name" value="NADH-UBIQUINONE OXIDOREDUCTASE CHAIN 4L"/>
    <property type="match status" value="1"/>
</dbReference>
<keyword evidence="4 7" id="KW-0812">Transmembrane</keyword>
<evidence type="ECO:0000313" key="8">
    <source>
        <dbReference type="EMBL" id="ADV41829.1"/>
    </source>
</evidence>
<reference evidence="8" key="2">
    <citation type="submission" date="2011-01" db="EMBL/GenBank/DDBJ databases">
        <authorList>
            <person name="McFadden G."/>
        </authorList>
    </citation>
    <scope>NUCLEOTIDE SEQUENCE</scope>
</reference>
<dbReference type="EMBL" id="HQ840955">
    <property type="protein sequence ID" value="ADV41829.1"/>
    <property type="molecule type" value="Genomic_DNA"/>
</dbReference>
<dbReference type="PANTHER" id="PTHR11434">
    <property type="entry name" value="NADH-UBIQUINONE OXIDOREDUCTASE SUBUNIT ND4L"/>
    <property type="match status" value="1"/>
</dbReference>
<keyword evidence="8" id="KW-0496">Mitochondrion</keyword>
<comment type="subcellular location">
    <subcellularLocation>
        <location evidence="1">Membrane</location>
        <topology evidence="1">Multi-pass membrane protein</topology>
    </subcellularLocation>
</comment>
<dbReference type="HAMAP" id="MF_01456">
    <property type="entry name" value="NDH1_NuoK"/>
    <property type="match status" value="1"/>
</dbReference>
<evidence type="ECO:0000256" key="6">
    <source>
        <dbReference type="ARBA" id="ARBA00023136"/>
    </source>
</evidence>